<gene>
    <name evidence="7" type="ORF">UR52_C0001G0076</name>
</gene>
<sequence length="355" mass="40655">MNNPTINQDLIEISKSLKDEVKKLKNKTILISGGSGFIGNYIVRFILYLNKKYPNFKCRVISIDNYITGSKNNLNKFSNNGLKLIEHDIRNPLKISEPIDYIIHAAGVASPIYYKKFPIETIETTIYGAKNLLELARIKKIKGFLFFSSSEIYGDPDPSSIPTPETYRGNVSCTGSRACYDESKRLGETLCLAYHEVHKIPIKIVRPFNVFGPGMKLNDYRVIPMFFSRALTNKHLPVHDNGNQTRTFCYITDAIIAIYKVLLMGKNGEIYNIGNDTNEINMMSLANIVSQLFKKKPEVRSVPYPYKYPSDEPRRRLPDLTKIKTLLNYQPSVDLITGLKRTKKWYKEMNLAKLF</sequence>
<dbReference type="Gene3D" id="3.40.50.720">
    <property type="entry name" value="NAD(P)-binding Rossmann-like Domain"/>
    <property type="match status" value="1"/>
</dbReference>
<feature type="transmembrane region" description="Helical" evidence="5">
    <location>
        <begin position="29"/>
        <end position="49"/>
    </location>
</feature>
<evidence type="ECO:0000259" key="6">
    <source>
        <dbReference type="Pfam" id="PF01370"/>
    </source>
</evidence>
<keyword evidence="5" id="KW-0812">Transmembrane</keyword>
<evidence type="ECO:0000256" key="2">
    <source>
        <dbReference type="ARBA" id="ARBA00022793"/>
    </source>
</evidence>
<proteinExistence type="predicted"/>
<evidence type="ECO:0000256" key="4">
    <source>
        <dbReference type="ARBA" id="ARBA00023239"/>
    </source>
</evidence>
<dbReference type="GO" id="GO:0048040">
    <property type="term" value="F:UDP-glucuronate decarboxylase activity"/>
    <property type="evidence" value="ECO:0007669"/>
    <property type="project" value="TreeGrafter"/>
</dbReference>
<dbReference type="SUPFAM" id="SSF51735">
    <property type="entry name" value="NAD(P)-binding Rossmann-fold domains"/>
    <property type="match status" value="1"/>
</dbReference>
<dbReference type="PANTHER" id="PTHR43078">
    <property type="entry name" value="UDP-GLUCURONIC ACID DECARBOXYLASE-RELATED"/>
    <property type="match status" value="1"/>
</dbReference>
<dbReference type="Pfam" id="PF01370">
    <property type="entry name" value="Epimerase"/>
    <property type="match status" value="1"/>
</dbReference>
<protein>
    <submittedName>
        <fullName evidence="7">dTDP-D-glucose 4,6-dehydratase-like protein</fullName>
    </submittedName>
</protein>
<dbReference type="STRING" id="1618434.UR52_C0001G0076"/>
<dbReference type="GO" id="GO:0070403">
    <property type="term" value="F:NAD+ binding"/>
    <property type="evidence" value="ECO:0007669"/>
    <property type="project" value="InterPro"/>
</dbReference>
<keyword evidence="3" id="KW-0520">NAD</keyword>
<evidence type="ECO:0000313" key="8">
    <source>
        <dbReference type="Proteomes" id="UP000034176"/>
    </source>
</evidence>
<evidence type="ECO:0000256" key="5">
    <source>
        <dbReference type="SAM" id="Phobius"/>
    </source>
</evidence>
<comment type="cofactor">
    <cofactor evidence="1">
        <name>NAD(+)</name>
        <dbReference type="ChEBI" id="CHEBI:57540"/>
    </cofactor>
</comment>
<keyword evidence="4" id="KW-0456">Lyase</keyword>
<feature type="domain" description="NAD-dependent epimerase/dehydratase" evidence="6">
    <location>
        <begin position="29"/>
        <end position="274"/>
    </location>
</feature>
<reference evidence="7 8" key="1">
    <citation type="journal article" date="2015" name="Nature">
        <title>rRNA introns, odd ribosomes, and small enigmatic genomes across a large radiation of phyla.</title>
        <authorList>
            <person name="Brown C.T."/>
            <person name="Hug L.A."/>
            <person name="Thomas B.C."/>
            <person name="Sharon I."/>
            <person name="Castelle C.J."/>
            <person name="Singh A."/>
            <person name="Wilkins M.J."/>
            <person name="Williams K.H."/>
            <person name="Banfield J.F."/>
        </authorList>
    </citation>
    <scope>NUCLEOTIDE SEQUENCE [LARGE SCALE GENOMIC DNA]</scope>
</reference>
<dbReference type="GO" id="GO:0005737">
    <property type="term" value="C:cytoplasm"/>
    <property type="evidence" value="ECO:0007669"/>
    <property type="project" value="TreeGrafter"/>
</dbReference>
<dbReference type="GO" id="GO:0042732">
    <property type="term" value="P:D-xylose metabolic process"/>
    <property type="evidence" value="ECO:0007669"/>
    <property type="project" value="InterPro"/>
</dbReference>
<keyword evidence="5" id="KW-0472">Membrane</keyword>
<dbReference type="InterPro" id="IPR001509">
    <property type="entry name" value="Epimerase_deHydtase"/>
</dbReference>
<dbReference type="InterPro" id="IPR036291">
    <property type="entry name" value="NAD(P)-bd_dom_sf"/>
</dbReference>
<keyword evidence="5" id="KW-1133">Transmembrane helix</keyword>
<dbReference type="PATRIC" id="fig|1618434.3.peg.77"/>
<dbReference type="InterPro" id="IPR044516">
    <property type="entry name" value="UXS-like"/>
</dbReference>
<evidence type="ECO:0000256" key="1">
    <source>
        <dbReference type="ARBA" id="ARBA00001911"/>
    </source>
</evidence>
<dbReference type="AlphaFoldDB" id="A0A0G0B8F4"/>
<dbReference type="EMBL" id="LBPN01000001">
    <property type="protein sequence ID" value="KKP59996.1"/>
    <property type="molecule type" value="Genomic_DNA"/>
</dbReference>
<dbReference type="PANTHER" id="PTHR43078:SF6">
    <property type="entry name" value="UDP-GLUCURONIC ACID DECARBOXYLASE 1"/>
    <property type="match status" value="1"/>
</dbReference>
<name>A0A0G0B8F4_9BACT</name>
<evidence type="ECO:0000256" key="3">
    <source>
        <dbReference type="ARBA" id="ARBA00023027"/>
    </source>
</evidence>
<accession>A0A0G0B8F4</accession>
<keyword evidence="2" id="KW-0210">Decarboxylase</keyword>
<organism evidence="7 8">
    <name type="scientific">Candidatus Gottesmanbacteria bacterium GW2011_GWA1_34_13</name>
    <dbReference type="NCBI Taxonomy" id="1618434"/>
    <lineage>
        <taxon>Bacteria</taxon>
        <taxon>Candidatus Gottesmaniibacteriota</taxon>
    </lineage>
</organism>
<evidence type="ECO:0000313" key="7">
    <source>
        <dbReference type="EMBL" id="KKP59996.1"/>
    </source>
</evidence>
<dbReference type="Proteomes" id="UP000034176">
    <property type="component" value="Unassembled WGS sequence"/>
</dbReference>
<comment type="caution">
    <text evidence="7">The sequence shown here is derived from an EMBL/GenBank/DDBJ whole genome shotgun (WGS) entry which is preliminary data.</text>
</comment>